<dbReference type="Proteomes" id="UP000578688">
    <property type="component" value="Unassembled WGS sequence"/>
</dbReference>
<reference evidence="1 2" key="1">
    <citation type="submission" date="2020-07" db="EMBL/GenBank/DDBJ databases">
        <title>Genomic analyses of the natural microbiome of Caenorhabditis elegans.</title>
        <authorList>
            <person name="Samuel B."/>
        </authorList>
    </citation>
    <scope>NUCLEOTIDE SEQUENCE [LARGE SCALE GENOMIC DNA]</scope>
    <source>
        <strain evidence="1 2">BIGb0408</strain>
    </source>
</reference>
<proteinExistence type="predicted"/>
<evidence type="ECO:0000313" key="1">
    <source>
        <dbReference type="EMBL" id="NYH71413.1"/>
    </source>
</evidence>
<comment type="caution">
    <text evidence="1">The sequence shown here is derived from an EMBL/GenBank/DDBJ whole genome shotgun (WGS) entry which is preliminary data.</text>
</comment>
<dbReference type="RefSeq" id="WP_231570199.1">
    <property type="nucleotide sequence ID" value="NZ_JACBYV010000001.1"/>
</dbReference>
<dbReference type="AlphaFoldDB" id="A0A7Y9XHI1"/>
<dbReference type="EMBL" id="JACBYV010000001">
    <property type="protein sequence ID" value="NYH71413.1"/>
    <property type="molecule type" value="Genomic_DNA"/>
</dbReference>
<evidence type="ECO:0000313" key="2">
    <source>
        <dbReference type="Proteomes" id="UP000578688"/>
    </source>
</evidence>
<evidence type="ECO:0008006" key="3">
    <source>
        <dbReference type="Google" id="ProtNLM"/>
    </source>
</evidence>
<name>A0A7Y9XHI1_9GAMM</name>
<organism evidence="1 2">
    <name type="scientific">Phytopseudomonas flavescens</name>
    <dbReference type="NCBI Taxonomy" id="29435"/>
    <lineage>
        <taxon>Bacteria</taxon>
        <taxon>Pseudomonadati</taxon>
        <taxon>Pseudomonadota</taxon>
        <taxon>Gammaproteobacteria</taxon>
        <taxon>Pseudomonadales</taxon>
        <taxon>Pseudomonadaceae</taxon>
        <taxon>Phytopseudomonas</taxon>
    </lineage>
</organism>
<accession>A0A7Y9XHI1</accession>
<sequence length="91" mass="10042">MTDLLPLSSNPSSTPVLLIDTSRSYIDLQESAEQRLGAVRGLLQSLALMNITLADAKDLRYLCEAAYLLTEDAYDLARAAHHAAMREGRQH</sequence>
<keyword evidence="2" id="KW-1185">Reference proteome</keyword>
<protein>
    <recommendedName>
        <fullName evidence="3">Short-chain dehydrogenase</fullName>
    </recommendedName>
</protein>
<gene>
    <name evidence="1" type="ORF">FHR27_000023</name>
</gene>